<dbReference type="AlphaFoldDB" id="A0A3E4GMF0"/>
<feature type="domain" description="DUF6440" evidence="1">
    <location>
        <begin position="7"/>
        <end position="60"/>
    </location>
</feature>
<protein>
    <recommendedName>
        <fullName evidence="1">DUF6440 domain-containing protein</fullName>
    </recommendedName>
</protein>
<dbReference type="Pfam" id="PF20037">
    <property type="entry name" value="DUF6440"/>
    <property type="match status" value="1"/>
</dbReference>
<sequence length="67" mass="7393">MAKKEERFEVIFRDGSSLKDDGVRQILVDKETGVNYLCWKSGYGAGITPLLDSEGKVIVTKSNSSLI</sequence>
<dbReference type="EMBL" id="QSOV01000020">
    <property type="protein sequence ID" value="RGJ21016.1"/>
    <property type="molecule type" value="Genomic_DNA"/>
</dbReference>
<accession>A0A3E4GMF0</accession>
<comment type="caution">
    <text evidence="2">The sequence shown here is derived from an EMBL/GenBank/DDBJ whole genome shotgun (WGS) entry which is preliminary data.</text>
</comment>
<organism evidence="2 3">
    <name type="scientific">Coprococcus comes</name>
    <dbReference type="NCBI Taxonomy" id="410072"/>
    <lineage>
        <taxon>Bacteria</taxon>
        <taxon>Bacillati</taxon>
        <taxon>Bacillota</taxon>
        <taxon>Clostridia</taxon>
        <taxon>Lachnospirales</taxon>
        <taxon>Lachnospiraceae</taxon>
        <taxon>Coprococcus</taxon>
    </lineage>
</organism>
<dbReference type="RefSeq" id="WP_117559097.1">
    <property type="nucleotide sequence ID" value="NZ_JADMXP010000005.1"/>
</dbReference>
<evidence type="ECO:0000259" key="1">
    <source>
        <dbReference type="Pfam" id="PF20037"/>
    </source>
</evidence>
<name>A0A3E4GMF0_9FIRM</name>
<evidence type="ECO:0000313" key="3">
    <source>
        <dbReference type="Proteomes" id="UP000260655"/>
    </source>
</evidence>
<dbReference type="Proteomes" id="UP000260655">
    <property type="component" value="Unassembled WGS sequence"/>
</dbReference>
<reference evidence="2 3" key="1">
    <citation type="submission" date="2018-08" db="EMBL/GenBank/DDBJ databases">
        <title>A genome reference for cultivated species of the human gut microbiota.</title>
        <authorList>
            <person name="Zou Y."/>
            <person name="Xue W."/>
            <person name="Luo G."/>
        </authorList>
    </citation>
    <scope>NUCLEOTIDE SEQUENCE [LARGE SCALE GENOMIC DNA]</scope>
    <source>
        <strain evidence="2 3">TM07-19</strain>
    </source>
</reference>
<gene>
    <name evidence="2" type="ORF">DXD67_14150</name>
</gene>
<dbReference type="InterPro" id="IPR045515">
    <property type="entry name" value="DUF6440"/>
</dbReference>
<evidence type="ECO:0000313" key="2">
    <source>
        <dbReference type="EMBL" id="RGJ21016.1"/>
    </source>
</evidence>
<proteinExistence type="predicted"/>